<evidence type="ECO:0000313" key="3">
    <source>
        <dbReference type="Proteomes" id="UP000032279"/>
    </source>
</evidence>
<dbReference type="PANTHER" id="PTHR15020:SF50">
    <property type="entry name" value="UPF0659 PROTEIN YMR090W"/>
    <property type="match status" value="1"/>
</dbReference>
<feature type="domain" description="NAD(P)-binding" evidence="1">
    <location>
        <begin position="8"/>
        <end position="192"/>
    </location>
</feature>
<sequence>MMKILVIGAHGQVGQKLIQILSAQDDQVLAGVRDPAQLAELHDENIIPTKFDLEDLPATLAQKMIGIDAIVFAAGSGGKTGADKTMLVDLDGAVKSMQAAQIAGVQRFVIVSALYTDDREKWVGGMRPYYAAKYYADQWLMNQTDLNYTIIRPGQLTDEPATNQVQIDVEQDVAGSVTREDVAQVVAASLHNTKTTRRVFNLINGEKSINDAINDL</sequence>
<protein>
    <recommendedName>
        <fullName evidence="1">NAD(P)-binding domain-containing protein</fullName>
    </recommendedName>
</protein>
<comment type="caution">
    <text evidence="2">The sequence shown here is derived from an EMBL/GenBank/DDBJ whole genome shotgun (WGS) entry which is preliminary data.</text>
</comment>
<gene>
    <name evidence="2" type="ORF">WDC_1771</name>
</gene>
<dbReference type="Proteomes" id="UP000032279">
    <property type="component" value="Unassembled WGS sequence"/>
</dbReference>
<evidence type="ECO:0000259" key="1">
    <source>
        <dbReference type="Pfam" id="PF13460"/>
    </source>
</evidence>
<dbReference type="InterPro" id="IPR016040">
    <property type="entry name" value="NAD(P)-bd_dom"/>
</dbReference>
<name>A0A0D1A455_9LACO</name>
<dbReference type="PANTHER" id="PTHR15020">
    <property type="entry name" value="FLAVIN REDUCTASE-RELATED"/>
    <property type="match status" value="1"/>
</dbReference>
<dbReference type="AlphaFoldDB" id="A0A0D1A455"/>
<dbReference type="PATRIC" id="fig|1335616.4.peg.1781"/>
<dbReference type="SUPFAM" id="SSF51735">
    <property type="entry name" value="NAD(P)-binding Rossmann-fold domains"/>
    <property type="match status" value="1"/>
</dbReference>
<accession>A0A0D1A455</accession>
<dbReference type="InterPro" id="IPR036291">
    <property type="entry name" value="NAD(P)-bd_dom_sf"/>
</dbReference>
<proteinExistence type="predicted"/>
<dbReference type="EMBL" id="AWTT01000062">
    <property type="protein sequence ID" value="KIS02655.1"/>
    <property type="molecule type" value="Genomic_DNA"/>
</dbReference>
<organism evidence="2 3">
    <name type="scientific">Paucilactobacillus wasatchensis</name>
    <dbReference type="NCBI Taxonomy" id="1335616"/>
    <lineage>
        <taxon>Bacteria</taxon>
        <taxon>Bacillati</taxon>
        <taxon>Bacillota</taxon>
        <taxon>Bacilli</taxon>
        <taxon>Lactobacillales</taxon>
        <taxon>Lactobacillaceae</taxon>
        <taxon>Paucilactobacillus</taxon>
    </lineage>
</organism>
<dbReference type="STRING" id="1335616.WDC_1771"/>
<reference evidence="2 3" key="1">
    <citation type="submission" date="2013-08" db="EMBL/GenBank/DDBJ databases">
        <title>Lactobacillus wasatchii sp. WDC04, a late gas producing bacteria isolated from aged chedder cheese.</title>
        <authorList>
            <person name="Oberg C.J."/>
            <person name="Culumber M."/>
            <person name="McMahon D.J."/>
            <person name="Broadbent J.R."/>
            <person name="Oberg T.S."/>
            <person name="Ortaki F."/>
        </authorList>
    </citation>
    <scope>NUCLEOTIDE SEQUENCE [LARGE SCALE GENOMIC DNA]</scope>
    <source>
        <strain evidence="2 3">WDC04</strain>
    </source>
</reference>
<dbReference type="CDD" id="cd05243">
    <property type="entry name" value="SDR_a5"/>
    <property type="match status" value="1"/>
</dbReference>
<dbReference type="Gene3D" id="3.40.50.720">
    <property type="entry name" value="NAD(P)-binding Rossmann-like Domain"/>
    <property type="match status" value="1"/>
</dbReference>
<evidence type="ECO:0000313" key="2">
    <source>
        <dbReference type="EMBL" id="KIS02655.1"/>
    </source>
</evidence>
<keyword evidence="3" id="KW-1185">Reference proteome</keyword>
<dbReference type="Pfam" id="PF13460">
    <property type="entry name" value="NAD_binding_10"/>
    <property type="match status" value="1"/>
</dbReference>